<dbReference type="EMBL" id="LRMR01000033">
    <property type="protein sequence ID" value="KWU48654.1"/>
    <property type="molecule type" value="Genomic_DNA"/>
</dbReference>
<feature type="compositionally biased region" description="Polar residues" evidence="1">
    <location>
        <begin position="15"/>
        <end position="24"/>
    </location>
</feature>
<dbReference type="AlphaFoldDB" id="A0A0X7JYY9"/>
<gene>
    <name evidence="2" type="ORF">AWV77_22325</name>
</gene>
<evidence type="ECO:0000313" key="3">
    <source>
        <dbReference type="Proteomes" id="UP000067111"/>
    </source>
</evidence>
<organism evidence="2 3">
    <name type="scientific">Pseudomonas palleroniana</name>
    <dbReference type="NCBI Taxonomy" id="191390"/>
    <lineage>
        <taxon>Bacteria</taxon>
        <taxon>Pseudomonadati</taxon>
        <taxon>Pseudomonadota</taxon>
        <taxon>Gammaproteobacteria</taxon>
        <taxon>Pseudomonadales</taxon>
        <taxon>Pseudomonadaceae</taxon>
        <taxon>Pseudomonas</taxon>
    </lineage>
</organism>
<feature type="region of interest" description="Disordered" evidence="1">
    <location>
        <begin position="1"/>
        <end position="47"/>
    </location>
</feature>
<evidence type="ECO:0000256" key="1">
    <source>
        <dbReference type="SAM" id="MobiDB-lite"/>
    </source>
</evidence>
<dbReference type="Proteomes" id="UP000067111">
    <property type="component" value="Unassembled WGS sequence"/>
</dbReference>
<evidence type="ECO:0000313" key="2">
    <source>
        <dbReference type="EMBL" id="KWU48654.1"/>
    </source>
</evidence>
<reference evidence="3" key="1">
    <citation type="submission" date="2016-01" db="EMBL/GenBank/DDBJ databases">
        <authorList>
            <person name="Gamez R.M."/>
            <person name="Rodriguez F."/>
            <person name="Bernal J.F."/>
            <person name="Agarwala R."/>
            <person name="Landsman D."/>
            <person name="Marino-Ramirez L."/>
        </authorList>
    </citation>
    <scope>NUCLEOTIDE SEQUENCE [LARGE SCALE GENOMIC DNA]</scope>
    <source>
        <strain evidence="3">Ps006</strain>
    </source>
</reference>
<dbReference type="OrthoDB" id="7019385at2"/>
<proteinExistence type="predicted"/>
<accession>A0A0X7JYY9</accession>
<name>A0A0X7JYY9_9PSED</name>
<sequence>MTMNLSEEEMRQALFGSSRSTPETVSEAPAVNPAQAPVKSPPRKSSSARLRVTLKVARVFEGEEEIFTYDADTLSRIMAEQEARNAAKKKRYRYFELVSIVST</sequence>
<dbReference type="RefSeq" id="WP_060756348.1">
    <property type="nucleotide sequence ID" value="NZ_LRMR01000033.1"/>
</dbReference>
<protein>
    <submittedName>
        <fullName evidence="2">Uncharacterized protein</fullName>
    </submittedName>
</protein>
<comment type="caution">
    <text evidence="2">The sequence shown here is derived from an EMBL/GenBank/DDBJ whole genome shotgun (WGS) entry which is preliminary data.</text>
</comment>